<evidence type="ECO:0000259" key="2">
    <source>
        <dbReference type="PROSITE" id="PS50238"/>
    </source>
</evidence>
<dbReference type="InterPro" id="IPR008936">
    <property type="entry name" value="Rho_GTPase_activation_prot"/>
</dbReference>
<feature type="region of interest" description="Disordered" evidence="1">
    <location>
        <begin position="98"/>
        <end position="148"/>
    </location>
</feature>
<feature type="compositionally biased region" description="Polar residues" evidence="1">
    <location>
        <begin position="285"/>
        <end position="294"/>
    </location>
</feature>
<dbReference type="InterPro" id="IPR000198">
    <property type="entry name" value="RhoGAP_dom"/>
</dbReference>
<feature type="domain" description="Rho-GAP" evidence="2">
    <location>
        <begin position="438"/>
        <end position="653"/>
    </location>
</feature>
<evidence type="ECO:0000313" key="4">
    <source>
        <dbReference type="Proteomes" id="UP001270362"/>
    </source>
</evidence>
<protein>
    <recommendedName>
        <fullName evidence="2">Rho-GAP domain-containing protein</fullName>
    </recommendedName>
</protein>
<feature type="compositionally biased region" description="Acidic residues" evidence="1">
    <location>
        <begin position="98"/>
        <end position="108"/>
    </location>
</feature>
<feature type="region of interest" description="Disordered" evidence="1">
    <location>
        <begin position="251"/>
        <end position="324"/>
    </location>
</feature>
<reference evidence="3" key="1">
    <citation type="journal article" date="2023" name="Mol. Phylogenet. Evol.">
        <title>Genome-scale phylogeny and comparative genomics of the fungal order Sordariales.</title>
        <authorList>
            <person name="Hensen N."/>
            <person name="Bonometti L."/>
            <person name="Westerberg I."/>
            <person name="Brannstrom I.O."/>
            <person name="Guillou S."/>
            <person name="Cros-Aarteil S."/>
            <person name="Calhoun S."/>
            <person name="Haridas S."/>
            <person name="Kuo A."/>
            <person name="Mondo S."/>
            <person name="Pangilinan J."/>
            <person name="Riley R."/>
            <person name="LaButti K."/>
            <person name="Andreopoulos B."/>
            <person name="Lipzen A."/>
            <person name="Chen C."/>
            <person name="Yan M."/>
            <person name="Daum C."/>
            <person name="Ng V."/>
            <person name="Clum A."/>
            <person name="Steindorff A."/>
            <person name="Ohm R.A."/>
            <person name="Martin F."/>
            <person name="Silar P."/>
            <person name="Natvig D.O."/>
            <person name="Lalanne C."/>
            <person name="Gautier V."/>
            <person name="Ament-Velasquez S.L."/>
            <person name="Kruys A."/>
            <person name="Hutchinson M.I."/>
            <person name="Powell A.J."/>
            <person name="Barry K."/>
            <person name="Miller A.N."/>
            <person name="Grigoriev I.V."/>
            <person name="Debuchy R."/>
            <person name="Gladieux P."/>
            <person name="Hiltunen Thoren M."/>
            <person name="Johannesson H."/>
        </authorList>
    </citation>
    <scope>NUCLEOTIDE SEQUENCE</scope>
    <source>
        <strain evidence="3">CBS 314.62</strain>
    </source>
</reference>
<dbReference type="Proteomes" id="UP001270362">
    <property type="component" value="Unassembled WGS sequence"/>
</dbReference>
<dbReference type="PANTHER" id="PTHR12783">
    <property type="entry name" value="RALA BINDING PROTEIN 1 RALBP1"/>
    <property type="match status" value="1"/>
</dbReference>
<feature type="region of interest" description="Disordered" evidence="1">
    <location>
        <begin position="360"/>
        <end position="412"/>
    </location>
</feature>
<dbReference type="PROSITE" id="PS50238">
    <property type="entry name" value="RHOGAP"/>
    <property type="match status" value="1"/>
</dbReference>
<proteinExistence type="predicted"/>
<organism evidence="3 4">
    <name type="scientific">Podospora appendiculata</name>
    <dbReference type="NCBI Taxonomy" id="314037"/>
    <lineage>
        <taxon>Eukaryota</taxon>
        <taxon>Fungi</taxon>
        <taxon>Dikarya</taxon>
        <taxon>Ascomycota</taxon>
        <taxon>Pezizomycotina</taxon>
        <taxon>Sordariomycetes</taxon>
        <taxon>Sordariomycetidae</taxon>
        <taxon>Sordariales</taxon>
        <taxon>Podosporaceae</taxon>
        <taxon>Podospora</taxon>
    </lineage>
</organism>
<dbReference type="CDD" id="cd00159">
    <property type="entry name" value="RhoGAP"/>
    <property type="match status" value="1"/>
</dbReference>
<feature type="compositionally biased region" description="Low complexity" evidence="1">
    <location>
        <begin position="369"/>
        <end position="380"/>
    </location>
</feature>
<gene>
    <name evidence="3" type="ORF">B0T22DRAFT_162295</name>
</gene>
<dbReference type="GO" id="GO:0007264">
    <property type="term" value="P:small GTPase-mediated signal transduction"/>
    <property type="evidence" value="ECO:0007669"/>
    <property type="project" value="InterPro"/>
</dbReference>
<sequence>MSDAADHGHGDRHADEPGLQQKLAELRRLLLGAAIHQNLPLGGGLDHDHDIVQVRNGSYEFHHDHDTETRLGHKKHYMRALMEYADGEDMAAANDDIDADTDDMESDDTGSNRDRSQTESKQRSAPGTTATSATSTMPSVDPGPIQHVSPKFASRISRVPFDRLQDSSVPDLVSDQHEGQGELSPAVPSTPHANPVDDVFQSLAFAASPELQLAPFTGFKPDPITADDELPVKSDPVLNMIKEVAEETARVDHAAAAHAAGQNRPSLDRPERRNTIKKHRYEASLASTAQTMGSAPSIRSMATTTSSEPNEPPSTKASPSRPMARLFSRLRNSVRSRRAIPEEDFIEKRSLTPFELSRAAQQRIAAGESMSGSPPAVPGSSGTGQSLGRRPSSSSQSTTTLQNKKQKKETRNENLQAGPASFFGVDLNQSINVAPMRIRISHKGRSTSYRTFPLGVYKCCEFIRASGCTDANLFSSADAYNVSQLKLIFNTAPSYGESFAFASCPDYTVYDAARLILIYLSELPKPLVSNSVLKSWIMLARQEGAIEPPCPQRLDTGLDFWAEALNRLPMASRSLVKHLLNLFAEILISRATPHRAGREVPVMINEADARRLAASVARALFHTDEGKFGGRKNAAVHPTLALAFLIVKRGEYMGSLGRLDAVVMGGGGAGRRRESNMFLPSTKEIMRWKGQS</sequence>
<dbReference type="GO" id="GO:0005096">
    <property type="term" value="F:GTPase activator activity"/>
    <property type="evidence" value="ECO:0007669"/>
    <property type="project" value="InterPro"/>
</dbReference>
<feature type="compositionally biased region" description="Low complexity" evidence="1">
    <location>
        <begin position="392"/>
        <end position="403"/>
    </location>
</feature>
<dbReference type="AlphaFoldDB" id="A0AAE0X9Z3"/>
<comment type="caution">
    <text evidence="3">The sequence shown here is derived from an EMBL/GenBank/DDBJ whole genome shotgun (WGS) entry which is preliminary data.</text>
</comment>
<evidence type="ECO:0000313" key="3">
    <source>
        <dbReference type="EMBL" id="KAK3688810.1"/>
    </source>
</evidence>
<dbReference type="InterPro" id="IPR039767">
    <property type="entry name" value="RALBP1"/>
</dbReference>
<dbReference type="SMART" id="SM00324">
    <property type="entry name" value="RhoGAP"/>
    <property type="match status" value="1"/>
</dbReference>
<feature type="region of interest" description="Disordered" evidence="1">
    <location>
        <begin position="169"/>
        <end position="195"/>
    </location>
</feature>
<name>A0AAE0X9Z3_9PEZI</name>
<dbReference type="PANTHER" id="PTHR12783:SF5">
    <property type="entry name" value="RALA-BINDING PROTEIN 1"/>
    <property type="match status" value="1"/>
</dbReference>
<dbReference type="SUPFAM" id="SSF48350">
    <property type="entry name" value="GTPase activation domain, GAP"/>
    <property type="match status" value="1"/>
</dbReference>
<feature type="compositionally biased region" description="Basic and acidic residues" evidence="1">
    <location>
        <begin position="110"/>
        <end position="122"/>
    </location>
</feature>
<keyword evidence="4" id="KW-1185">Reference proteome</keyword>
<dbReference type="Pfam" id="PF00620">
    <property type="entry name" value="RhoGAP"/>
    <property type="match status" value="1"/>
</dbReference>
<feature type="compositionally biased region" description="Polar residues" evidence="1">
    <location>
        <begin position="300"/>
        <end position="318"/>
    </location>
</feature>
<dbReference type="GO" id="GO:0031267">
    <property type="term" value="F:small GTPase binding"/>
    <property type="evidence" value="ECO:0007669"/>
    <property type="project" value="InterPro"/>
</dbReference>
<dbReference type="EMBL" id="JAULSO010000002">
    <property type="protein sequence ID" value="KAK3688810.1"/>
    <property type="molecule type" value="Genomic_DNA"/>
</dbReference>
<dbReference type="Gene3D" id="1.10.555.10">
    <property type="entry name" value="Rho GTPase activation protein"/>
    <property type="match status" value="1"/>
</dbReference>
<evidence type="ECO:0000256" key="1">
    <source>
        <dbReference type="SAM" id="MobiDB-lite"/>
    </source>
</evidence>
<accession>A0AAE0X9Z3</accession>
<reference evidence="3" key="2">
    <citation type="submission" date="2023-06" db="EMBL/GenBank/DDBJ databases">
        <authorList>
            <consortium name="Lawrence Berkeley National Laboratory"/>
            <person name="Haridas S."/>
            <person name="Hensen N."/>
            <person name="Bonometti L."/>
            <person name="Westerberg I."/>
            <person name="Brannstrom I.O."/>
            <person name="Guillou S."/>
            <person name="Cros-Aarteil S."/>
            <person name="Calhoun S."/>
            <person name="Kuo A."/>
            <person name="Mondo S."/>
            <person name="Pangilinan J."/>
            <person name="Riley R."/>
            <person name="Labutti K."/>
            <person name="Andreopoulos B."/>
            <person name="Lipzen A."/>
            <person name="Chen C."/>
            <person name="Yanf M."/>
            <person name="Daum C."/>
            <person name="Ng V."/>
            <person name="Clum A."/>
            <person name="Steindorff A."/>
            <person name="Ohm R."/>
            <person name="Martin F."/>
            <person name="Silar P."/>
            <person name="Natvig D."/>
            <person name="Lalanne C."/>
            <person name="Gautier V."/>
            <person name="Ament-Velasquez S.L."/>
            <person name="Kruys A."/>
            <person name="Hutchinson M.I."/>
            <person name="Powell A.J."/>
            <person name="Barry K."/>
            <person name="Miller A.N."/>
            <person name="Grigoriev I.V."/>
            <person name="Debuchy R."/>
            <person name="Gladieux P."/>
            <person name="Thoren M.H."/>
            <person name="Johannesson H."/>
        </authorList>
    </citation>
    <scope>NUCLEOTIDE SEQUENCE</scope>
    <source>
        <strain evidence="3">CBS 314.62</strain>
    </source>
</reference>